<proteinExistence type="predicted"/>
<gene>
    <name evidence="3" type="ORF">BN946_scf185015.g160</name>
</gene>
<keyword evidence="2" id="KW-0812">Transmembrane</keyword>
<feature type="region of interest" description="Disordered" evidence="1">
    <location>
        <begin position="290"/>
        <end position="313"/>
    </location>
</feature>
<keyword evidence="2" id="KW-0472">Membrane</keyword>
<protein>
    <submittedName>
        <fullName evidence="3">Uncharacterized protein</fullName>
    </submittedName>
</protein>
<feature type="transmembrane region" description="Helical" evidence="2">
    <location>
        <begin position="339"/>
        <end position="356"/>
    </location>
</feature>
<evidence type="ECO:0000256" key="2">
    <source>
        <dbReference type="SAM" id="Phobius"/>
    </source>
</evidence>
<evidence type="ECO:0000313" key="3">
    <source>
        <dbReference type="EMBL" id="CDO73831.1"/>
    </source>
</evidence>
<organism evidence="3 4">
    <name type="scientific">Pycnoporus cinnabarinus</name>
    <name type="common">Cinnabar-red polypore</name>
    <name type="synonym">Trametes cinnabarina</name>
    <dbReference type="NCBI Taxonomy" id="5643"/>
    <lineage>
        <taxon>Eukaryota</taxon>
        <taxon>Fungi</taxon>
        <taxon>Dikarya</taxon>
        <taxon>Basidiomycota</taxon>
        <taxon>Agaricomycotina</taxon>
        <taxon>Agaricomycetes</taxon>
        <taxon>Polyporales</taxon>
        <taxon>Polyporaceae</taxon>
        <taxon>Trametes</taxon>
    </lineage>
</organism>
<feature type="region of interest" description="Disordered" evidence="1">
    <location>
        <begin position="167"/>
        <end position="200"/>
    </location>
</feature>
<evidence type="ECO:0000313" key="4">
    <source>
        <dbReference type="Proteomes" id="UP000029665"/>
    </source>
</evidence>
<accession>A0A060SI49</accession>
<dbReference type="OMA" id="MAGHKRP"/>
<reference evidence="3" key="1">
    <citation type="submission" date="2014-01" db="EMBL/GenBank/DDBJ databases">
        <title>The genome of the white-rot fungus Pycnoporus cinnabarinus: a basidiomycete model with a versatile arsenal for lignocellulosic biomass breakdown.</title>
        <authorList>
            <person name="Levasseur A."/>
            <person name="Lomascolo A."/>
            <person name="Ruiz-Duenas F.J."/>
            <person name="Uzan E."/>
            <person name="Piumi F."/>
            <person name="Kues U."/>
            <person name="Ram A.F.J."/>
            <person name="Murat C."/>
            <person name="Haon M."/>
            <person name="Benoit I."/>
            <person name="Arfi Y."/>
            <person name="Chevret D."/>
            <person name="Drula E."/>
            <person name="Kwon M.J."/>
            <person name="Gouret P."/>
            <person name="Lesage-Meessen L."/>
            <person name="Lombard V."/>
            <person name="Mariette J."/>
            <person name="Noirot C."/>
            <person name="Park J."/>
            <person name="Patyshakuliyeva A."/>
            <person name="Wieneger R.A.B."/>
            <person name="Wosten H.A.B."/>
            <person name="Martin F."/>
            <person name="Coutinho P.M."/>
            <person name="de Vries R."/>
            <person name="Martinez A.T."/>
            <person name="Klopp C."/>
            <person name="Pontarotti P."/>
            <person name="Henrissat B."/>
            <person name="Record E."/>
        </authorList>
    </citation>
    <scope>NUCLEOTIDE SEQUENCE [LARGE SCALE GENOMIC DNA]</scope>
    <source>
        <strain evidence="3">BRFM137</strain>
    </source>
</reference>
<feature type="region of interest" description="Disordered" evidence="1">
    <location>
        <begin position="1"/>
        <end position="116"/>
    </location>
</feature>
<dbReference type="AlphaFoldDB" id="A0A060SI49"/>
<keyword evidence="4" id="KW-1185">Reference proteome</keyword>
<feature type="compositionally biased region" description="Acidic residues" evidence="1">
    <location>
        <begin position="169"/>
        <end position="186"/>
    </location>
</feature>
<evidence type="ECO:0000256" key="1">
    <source>
        <dbReference type="SAM" id="MobiDB-lite"/>
    </source>
</evidence>
<name>A0A060SI49_PYCCI</name>
<feature type="compositionally biased region" description="Polar residues" evidence="1">
    <location>
        <begin position="187"/>
        <end position="200"/>
    </location>
</feature>
<dbReference type="HOGENOM" id="CLU_072841_0_0_1"/>
<dbReference type="EMBL" id="CCBP010000123">
    <property type="protein sequence ID" value="CDO73831.1"/>
    <property type="molecule type" value="Genomic_DNA"/>
</dbReference>
<comment type="caution">
    <text evidence="3">The sequence shown here is derived from an EMBL/GenBank/DDBJ whole genome shotgun (WGS) entry which is preliminary data.</text>
</comment>
<dbReference type="OrthoDB" id="3252109at2759"/>
<dbReference type="Proteomes" id="UP000029665">
    <property type="component" value="Unassembled WGS sequence"/>
</dbReference>
<keyword evidence="2" id="KW-1133">Transmembrane helix</keyword>
<sequence length="357" mass="40095">MRPQVSPQDTHRRQEPESDNEIMLSSRKKPVCHSCGHPMEGHKRPNGSPICPRDSATPSPSPSPLANRSSRNRSRSGTPAHYDTPPPPPRSLLSRISPRDVRSSPTPSGYWHRQNPNWVEPEHYSRFPQHVPVPLPQRGETPASWQSTELIESVEDLRTPEPEVHYVYGDDEEVEEDQLEDDEGEDTGSQRTVSPPPSRSITRFMSNMASMLGRSTPVTTEYSAPADEVFAIEHAAEKQGLYTRVVHRPVVKPEPESPSNGLSGRSQSLAREGSWRIFVGRDPDVVKARAESHVAYRPGRSSSPREPYDYDRGLDSQLNERVGTYPVDPRTIRQNFCDVIIAAVISAFCAVWFLSYM</sequence>